<gene>
    <name evidence="2" type="ORF">LCMAC201_03900</name>
</gene>
<accession>A0A481YWT1</accession>
<evidence type="ECO:0000313" key="2">
    <source>
        <dbReference type="EMBL" id="QBK87480.1"/>
    </source>
</evidence>
<feature type="compositionally biased region" description="Basic and acidic residues" evidence="1">
    <location>
        <begin position="12"/>
        <end position="27"/>
    </location>
</feature>
<organism evidence="2">
    <name type="scientific">Marseillevirus LCMAC201</name>
    <dbReference type="NCBI Taxonomy" id="2506605"/>
    <lineage>
        <taxon>Viruses</taxon>
        <taxon>Varidnaviria</taxon>
        <taxon>Bamfordvirae</taxon>
        <taxon>Nucleocytoviricota</taxon>
        <taxon>Megaviricetes</taxon>
        <taxon>Pimascovirales</taxon>
        <taxon>Pimascovirales incertae sedis</taxon>
        <taxon>Marseilleviridae</taxon>
    </lineage>
</organism>
<feature type="region of interest" description="Disordered" evidence="1">
    <location>
        <begin position="1"/>
        <end position="41"/>
    </location>
</feature>
<sequence>MVLSTVVTKEAQAADRKRAREETGELPRKRKKQNELYNFDN</sequence>
<reference evidence="2" key="1">
    <citation type="journal article" date="2019" name="MBio">
        <title>Virus Genomes from Deep Sea Sediments Expand the Ocean Megavirome and Support Independent Origins of Viral Gigantism.</title>
        <authorList>
            <person name="Backstrom D."/>
            <person name="Yutin N."/>
            <person name="Jorgensen S.L."/>
            <person name="Dharamshi J."/>
            <person name="Homa F."/>
            <person name="Zaremba-Niedwiedzka K."/>
            <person name="Spang A."/>
            <person name="Wolf Y.I."/>
            <person name="Koonin E.V."/>
            <person name="Ettema T.J."/>
        </authorList>
    </citation>
    <scope>NUCLEOTIDE SEQUENCE</scope>
</reference>
<dbReference type="EMBL" id="MK500353">
    <property type="protein sequence ID" value="QBK87480.1"/>
    <property type="molecule type" value="Genomic_DNA"/>
</dbReference>
<protein>
    <submittedName>
        <fullName evidence="2">Uncharacterized protein</fullName>
    </submittedName>
</protein>
<name>A0A481YWT1_9VIRU</name>
<evidence type="ECO:0000256" key="1">
    <source>
        <dbReference type="SAM" id="MobiDB-lite"/>
    </source>
</evidence>
<proteinExistence type="predicted"/>